<comment type="caution">
    <text evidence="1">The sequence shown here is derived from an EMBL/GenBank/DDBJ whole genome shotgun (WGS) entry which is preliminary data.</text>
</comment>
<proteinExistence type="predicted"/>
<evidence type="ECO:0000313" key="1">
    <source>
        <dbReference type="EMBL" id="CAB9530828.1"/>
    </source>
</evidence>
<sequence>MGGGYRWFLLDGAFWNDSMDTAAENSILVHPLTVM</sequence>
<dbReference type="AlphaFoldDB" id="A0A9N8HXE8"/>
<gene>
    <name evidence="1" type="ORF">SEMRO_3065_G343070.1</name>
</gene>
<organism evidence="1 2">
    <name type="scientific">Seminavis robusta</name>
    <dbReference type="NCBI Taxonomy" id="568900"/>
    <lineage>
        <taxon>Eukaryota</taxon>
        <taxon>Sar</taxon>
        <taxon>Stramenopiles</taxon>
        <taxon>Ochrophyta</taxon>
        <taxon>Bacillariophyta</taxon>
        <taxon>Bacillariophyceae</taxon>
        <taxon>Bacillariophycidae</taxon>
        <taxon>Naviculales</taxon>
        <taxon>Naviculaceae</taxon>
        <taxon>Seminavis</taxon>
    </lineage>
</organism>
<feature type="non-terminal residue" evidence="1">
    <location>
        <position position="1"/>
    </location>
</feature>
<keyword evidence="2" id="KW-1185">Reference proteome</keyword>
<evidence type="ECO:0000313" key="2">
    <source>
        <dbReference type="Proteomes" id="UP001153069"/>
    </source>
</evidence>
<reference evidence="1" key="1">
    <citation type="submission" date="2020-06" db="EMBL/GenBank/DDBJ databases">
        <authorList>
            <consortium name="Plant Systems Biology data submission"/>
        </authorList>
    </citation>
    <scope>NUCLEOTIDE SEQUENCE</scope>
    <source>
        <strain evidence="1">D6</strain>
    </source>
</reference>
<accession>A0A9N8HXE8</accession>
<protein>
    <submittedName>
        <fullName evidence="1">Uncharacterized protein</fullName>
    </submittedName>
</protein>
<dbReference type="EMBL" id="CAICTM010003063">
    <property type="protein sequence ID" value="CAB9530828.1"/>
    <property type="molecule type" value="Genomic_DNA"/>
</dbReference>
<name>A0A9N8HXE8_9STRA</name>
<dbReference type="Proteomes" id="UP001153069">
    <property type="component" value="Unassembled WGS sequence"/>
</dbReference>